<keyword evidence="4" id="KW-1185">Reference proteome</keyword>
<dbReference type="InterPro" id="IPR013766">
    <property type="entry name" value="Thioredoxin_domain"/>
</dbReference>
<gene>
    <name evidence="3" type="ORF">QHT84_13785</name>
</gene>
<comment type="caution">
    <text evidence="3">The sequence shown here is derived from an EMBL/GenBank/DDBJ whole genome shotgun (WGS) entry which is preliminary data.</text>
</comment>
<name>A0ABT6XTR7_9FLAO</name>
<evidence type="ECO:0000259" key="2">
    <source>
        <dbReference type="PROSITE" id="PS51352"/>
    </source>
</evidence>
<dbReference type="Gene3D" id="3.40.30.10">
    <property type="entry name" value="Glutaredoxin"/>
    <property type="match status" value="1"/>
</dbReference>
<dbReference type="PROSITE" id="PS51352">
    <property type="entry name" value="THIOREDOXIN_2"/>
    <property type="match status" value="1"/>
</dbReference>
<dbReference type="EMBL" id="JASGBP010000012">
    <property type="protein sequence ID" value="MDI9258491.1"/>
    <property type="molecule type" value="Genomic_DNA"/>
</dbReference>
<dbReference type="CDD" id="cd02966">
    <property type="entry name" value="TlpA_like_family"/>
    <property type="match status" value="1"/>
</dbReference>
<sequence>MKKLITAVVLFFTSFSSFAQSGYEITIDLKNCNDSLAYLTFYRFDKTLIKDTCRTIKNGRIVFKDKTKLETGIYSLVSQQKSILFDFFIDETTQKLEIKAEYGPGIQKSLTALNSTREQDFFNYFRYLAEQNNAFLDYKQKAPLATKKDSLALTEKQKQFEERIMDYEAEFIARHKGSFIADVINLKTEKTLRNPPLAPNGRPDSTLVYKYYKKNFWRDVDFKNENIMKNPFLYNKLRTYFDKVVVTHPDSVCVEIDRIMSKTTQGSLLYKLMLANFTYTYESSKIMGFDKVFVHMSDHYFKTGKGKGIYDDEDVVQRIIKRADKLKPLLIGATALDLYMIKAEDFSKMKAMGFEDAKNSEEMTKVFYKNANEVSKMWVKLSDVKADYTILVFWDVDCGHCQKEIPVLLEAYNDLLKEKKDVKVFSVYMQHEGDKYLKYIAEHQLPWINVYDGAHYNNAIEKYDVYSTPVIYILDKNKVIKAKRIDAGKVKDMIKAIEAETKALKS</sequence>
<dbReference type="SUPFAM" id="SSF52833">
    <property type="entry name" value="Thioredoxin-like"/>
    <property type="match status" value="1"/>
</dbReference>
<accession>A0ABT6XTR7</accession>
<feature type="chain" id="PRO_5045761688" evidence="1">
    <location>
        <begin position="20"/>
        <end position="506"/>
    </location>
</feature>
<dbReference type="PANTHER" id="PTHR42852:SF13">
    <property type="entry name" value="PROTEIN DIPZ"/>
    <property type="match status" value="1"/>
</dbReference>
<dbReference type="Pfam" id="PF17127">
    <property type="entry name" value="DUF5106"/>
    <property type="match status" value="1"/>
</dbReference>
<dbReference type="InterPro" id="IPR033395">
    <property type="entry name" value="DUF5106"/>
</dbReference>
<evidence type="ECO:0000313" key="4">
    <source>
        <dbReference type="Proteomes" id="UP001230035"/>
    </source>
</evidence>
<dbReference type="RefSeq" id="WP_283240151.1">
    <property type="nucleotide sequence ID" value="NZ_JASGBP010000012.1"/>
</dbReference>
<evidence type="ECO:0000313" key="3">
    <source>
        <dbReference type="EMBL" id="MDI9258491.1"/>
    </source>
</evidence>
<feature type="domain" description="Thioredoxin" evidence="2">
    <location>
        <begin position="329"/>
        <end position="502"/>
    </location>
</feature>
<dbReference type="InterPro" id="IPR036249">
    <property type="entry name" value="Thioredoxin-like_sf"/>
</dbReference>
<dbReference type="Proteomes" id="UP001230035">
    <property type="component" value="Unassembled WGS sequence"/>
</dbReference>
<dbReference type="Pfam" id="PF00578">
    <property type="entry name" value="AhpC-TSA"/>
    <property type="match status" value="1"/>
</dbReference>
<dbReference type="InterPro" id="IPR050553">
    <property type="entry name" value="Thioredoxin_ResA/DsbE_sf"/>
</dbReference>
<evidence type="ECO:0000256" key="1">
    <source>
        <dbReference type="SAM" id="SignalP"/>
    </source>
</evidence>
<dbReference type="PANTHER" id="PTHR42852">
    <property type="entry name" value="THIOL:DISULFIDE INTERCHANGE PROTEIN DSBE"/>
    <property type="match status" value="1"/>
</dbReference>
<reference evidence="3 4" key="1">
    <citation type="submission" date="2023-05" db="EMBL/GenBank/DDBJ databases">
        <title>Flavobacterium sedimenti sp. nov., isolated from the sediment.</title>
        <authorList>
            <person name="Wu N."/>
        </authorList>
    </citation>
    <scope>NUCLEOTIDE SEQUENCE [LARGE SCALE GENOMIC DNA]</scope>
    <source>
        <strain evidence="3 4">YZ-48</strain>
    </source>
</reference>
<feature type="signal peptide" evidence="1">
    <location>
        <begin position="1"/>
        <end position="19"/>
    </location>
</feature>
<organism evidence="3 4">
    <name type="scientific">Flavobacterium sedimenticola</name>
    <dbReference type="NCBI Taxonomy" id="3043286"/>
    <lineage>
        <taxon>Bacteria</taxon>
        <taxon>Pseudomonadati</taxon>
        <taxon>Bacteroidota</taxon>
        <taxon>Flavobacteriia</taxon>
        <taxon>Flavobacteriales</taxon>
        <taxon>Flavobacteriaceae</taxon>
        <taxon>Flavobacterium</taxon>
    </lineage>
</organism>
<keyword evidence="1" id="KW-0732">Signal</keyword>
<dbReference type="InterPro" id="IPR000866">
    <property type="entry name" value="AhpC/TSA"/>
</dbReference>
<proteinExistence type="predicted"/>
<protein>
    <submittedName>
        <fullName evidence="3">Thioredoxin-like domain-containing protein</fullName>
    </submittedName>
</protein>